<dbReference type="Pfam" id="PF03399">
    <property type="entry name" value="SAC3_GANP"/>
    <property type="match status" value="1"/>
</dbReference>
<dbReference type="GO" id="GO:0005634">
    <property type="term" value="C:nucleus"/>
    <property type="evidence" value="ECO:0007669"/>
    <property type="project" value="TreeGrafter"/>
</dbReference>
<reference evidence="3" key="1">
    <citation type="submission" date="2023-07" db="EMBL/GenBank/DDBJ databases">
        <authorList>
            <consortium name="AG Swart"/>
            <person name="Singh M."/>
            <person name="Singh A."/>
            <person name="Seah K."/>
            <person name="Emmerich C."/>
        </authorList>
    </citation>
    <scope>NUCLEOTIDE SEQUENCE</scope>
    <source>
        <strain evidence="3">DP1</strain>
    </source>
</reference>
<evidence type="ECO:0000313" key="3">
    <source>
        <dbReference type="EMBL" id="CAI2363032.1"/>
    </source>
</evidence>
<evidence type="ECO:0000313" key="4">
    <source>
        <dbReference type="Proteomes" id="UP001295684"/>
    </source>
</evidence>
<feature type="domain" description="PCI" evidence="2">
    <location>
        <begin position="269"/>
        <end position="440"/>
    </location>
</feature>
<dbReference type="AlphaFoldDB" id="A0AAD1X8V3"/>
<sequence length="440" mass="50675">MPSKSFTVNQLSSVGSTRPKTVMQIQQEQALKYRNQQNMSAQNAYGISQAGSALSSSQPGMNQVESAASSMQDYIKRAFDKCITVSERLEMSKIVNNIIEVNRTNPLVVWSRQPLPLLPREKVFQGASGVDEKIAKKRQRLNRFKEDYSNQNRFQNKLSLDSFNSTNKDDISFDELSKKNIIVGTCTNLEKTYYRLGADPDPSKVRPEHILKQSLKMLKNKWKKKEVDYKYMESQFKSIRQDLVVQGIKSKLCVKVYEAHARVSLECGDLDHFNQCQTQLQELYDIGLKGHEQEFISYKILYLVLTDMKFEIGNCLEKLTDKQKKNSHIKHSLLMRKAYSSDNYVKFFSLYKSSNNMTPYLIDIFIDKIRLRALKILIKANIVSGISTKLVQKILAFDDKDDTQQFLEKIKAQVNKGKIDCRQSLKEVNKAVVKLRIKSD</sequence>
<evidence type="ECO:0000256" key="1">
    <source>
        <dbReference type="SAM" id="MobiDB-lite"/>
    </source>
</evidence>
<feature type="region of interest" description="Disordered" evidence="1">
    <location>
        <begin position="1"/>
        <end position="21"/>
    </location>
</feature>
<dbReference type="PANTHER" id="PTHR12436:SF4">
    <property type="entry name" value="LEUKOCYTE RECEPTOR CLUSTER MEMBER 8"/>
    <property type="match status" value="1"/>
</dbReference>
<protein>
    <recommendedName>
        <fullName evidence="2">PCI domain-containing protein</fullName>
    </recommendedName>
</protein>
<dbReference type="Gene3D" id="1.25.40.990">
    <property type="match status" value="1"/>
</dbReference>
<dbReference type="Proteomes" id="UP001295684">
    <property type="component" value="Unassembled WGS sequence"/>
</dbReference>
<dbReference type="EMBL" id="CAMPGE010004185">
    <property type="protein sequence ID" value="CAI2363032.1"/>
    <property type="molecule type" value="Genomic_DNA"/>
</dbReference>
<dbReference type="InterPro" id="IPR005062">
    <property type="entry name" value="SAC3/GANP/THP3_conserved"/>
</dbReference>
<gene>
    <name evidence="3" type="ORF">ECRASSUSDP1_LOCUS4362</name>
</gene>
<dbReference type="PANTHER" id="PTHR12436">
    <property type="entry name" value="80 KDA MCM3-ASSOCIATED PROTEIN"/>
    <property type="match status" value="1"/>
</dbReference>
<dbReference type="InterPro" id="IPR045107">
    <property type="entry name" value="SAC3/GANP/THP3"/>
</dbReference>
<comment type="caution">
    <text evidence="3">The sequence shown here is derived from an EMBL/GenBank/DDBJ whole genome shotgun (WGS) entry which is preliminary data.</text>
</comment>
<accession>A0AAD1X8V3</accession>
<name>A0AAD1X8V3_EUPCR</name>
<dbReference type="PROSITE" id="PS50250">
    <property type="entry name" value="PCI"/>
    <property type="match status" value="1"/>
</dbReference>
<keyword evidence="4" id="KW-1185">Reference proteome</keyword>
<dbReference type="InterPro" id="IPR000717">
    <property type="entry name" value="PCI_dom"/>
</dbReference>
<organism evidence="3 4">
    <name type="scientific">Euplotes crassus</name>
    <dbReference type="NCBI Taxonomy" id="5936"/>
    <lineage>
        <taxon>Eukaryota</taxon>
        <taxon>Sar</taxon>
        <taxon>Alveolata</taxon>
        <taxon>Ciliophora</taxon>
        <taxon>Intramacronucleata</taxon>
        <taxon>Spirotrichea</taxon>
        <taxon>Hypotrichia</taxon>
        <taxon>Euplotida</taxon>
        <taxon>Euplotidae</taxon>
        <taxon>Moneuplotes</taxon>
    </lineage>
</organism>
<evidence type="ECO:0000259" key="2">
    <source>
        <dbReference type="PROSITE" id="PS50250"/>
    </source>
</evidence>
<proteinExistence type="predicted"/>